<name>F9WS91_TRYVY</name>
<organism evidence="3 4">
    <name type="scientific">Trypanosoma vivax (strain Y486)</name>
    <dbReference type="NCBI Taxonomy" id="1055687"/>
    <lineage>
        <taxon>Eukaryota</taxon>
        <taxon>Discoba</taxon>
        <taxon>Euglenozoa</taxon>
        <taxon>Kinetoplastea</taxon>
        <taxon>Metakinetoplastina</taxon>
        <taxon>Trypanosomatida</taxon>
        <taxon>Trypanosomatidae</taxon>
        <taxon>Trypanosoma</taxon>
        <taxon>Duttonella</taxon>
    </lineage>
</organism>
<dbReference type="Proteomes" id="UP000009027">
    <property type="component" value="Unassembled WGS sequence"/>
</dbReference>
<evidence type="ECO:0000256" key="2">
    <source>
        <dbReference type="SAM" id="SignalP"/>
    </source>
</evidence>
<gene>
    <name evidence="3" type="ORF">TvY486_0032520</name>
</gene>
<accession>F9WS91</accession>
<evidence type="ECO:0000313" key="3">
    <source>
        <dbReference type="EMBL" id="CCD20430.1"/>
    </source>
</evidence>
<dbReference type="VEuPathDB" id="TriTrypDB:TvY486_0032520"/>
<feature type="compositionally biased region" description="Basic and acidic residues" evidence="1">
    <location>
        <begin position="74"/>
        <end position="95"/>
    </location>
</feature>
<feature type="chain" id="PRO_5003395042" evidence="2">
    <location>
        <begin position="45"/>
        <end position="341"/>
    </location>
</feature>
<keyword evidence="4" id="KW-1185">Reference proteome</keyword>
<reference evidence="3 4" key="1">
    <citation type="journal article" date="2012" name="Proc. Natl. Acad. Sci. U.S.A.">
        <title>Antigenic diversity is generated by distinct evolutionary mechanisms in African trypanosome species.</title>
        <authorList>
            <person name="Jackson A.P."/>
            <person name="Berry A."/>
            <person name="Aslett M."/>
            <person name="Allison H.C."/>
            <person name="Burton P."/>
            <person name="Vavrova-Anderson J."/>
            <person name="Brown R."/>
            <person name="Browne H."/>
            <person name="Corton N."/>
            <person name="Hauser H."/>
            <person name="Gamble J."/>
            <person name="Gilderthorp R."/>
            <person name="Marcello L."/>
            <person name="McQuillan J."/>
            <person name="Otto T.D."/>
            <person name="Quail M.A."/>
            <person name="Sanders M.J."/>
            <person name="van Tonder A."/>
            <person name="Ginger M.L."/>
            <person name="Field M.C."/>
            <person name="Barry J.D."/>
            <person name="Hertz-Fowler C."/>
            <person name="Berriman M."/>
        </authorList>
    </citation>
    <scope>NUCLEOTIDE SEQUENCE</scope>
    <source>
        <strain evidence="3 4">Y486</strain>
    </source>
</reference>
<dbReference type="AlphaFoldDB" id="F9WS91"/>
<dbReference type="EMBL" id="CAEX01005540">
    <property type="protein sequence ID" value="CCD20430.1"/>
    <property type="molecule type" value="Genomic_DNA"/>
</dbReference>
<protein>
    <submittedName>
        <fullName evidence="3">Uncharacterized protein</fullName>
    </submittedName>
</protein>
<evidence type="ECO:0000313" key="4">
    <source>
        <dbReference type="Proteomes" id="UP000009027"/>
    </source>
</evidence>
<feature type="region of interest" description="Disordered" evidence="1">
    <location>
        <begin position="67"/>
        <end position="95"/>
    </location>
</feature>
<evidence type="ECO:0000256" key="1">
    <source>
        <dbReference type="SAM" id="MobiDB-lite"/>
    </source>
</evidence>
<proteinExistence type="predicted"/>
<sequence>MGAHDNAGNLRMRGRAQTVTGKIARSAVLLCCLMVLVGQRGGLAGDTGAMKHELAKLICGLSSALSRLGQKGSGKPEKTPEEEQRGEKAREEGRKGCEQVKEEVAMMVNASNGQLNETEGLLVVWSREESNYEHRIHTKGEGAGYFAGALNALLTELQRAATGSSYCLAAEGGGPAKAVPDNCPHAQSEGDRPRPGTVAEQLKKLLGAFAKQGTGEEADYLFTKETICEGLKEAINTAGQPYKLPLQDIFTLDQEGGRTRLTFRDERIEEELLKLEDYVDQVVKEREAMGQCLGIFVGGGTGKGAEYQTEDTKESQSPKAKVWQATVAVALRFAVSRLRLA</sequence>
<keyword evidence="2" id="KW-0732">Signal</keyword>
<feature type="signal peptide" evidence="2">
    <location>
        <begin position="1"/>
        <end position="44"/>
    </location>
</feature>